<evidence type="ECO:0000313" key="3">
    <source>
        <dbReference type="Proteomes" id="UP000784294"/>
    </source>
</evidence>
<gene>
    <name evidence="2" type="ORF">PXEA_LOCUS31656</name>
</gene>
<accession>A0A448XJL9</accession>
<dbReference type="Proteomes" id="UP000784294">
    <property type="component" value="Unassembled WGS sequence"/>
</dbReference>
<proteinExistence type="predicted"/>
<sequence>MQVKQAHGLSVELEFGRPDSYNGSPGPIQVIIIDSSVTPPHQRTASFAVSSEDIVFTVNNLLPNKTYDLLISPSTLPDNENNGGGFGPQKIISVATLSKGSSSLLSPGLL</sequence>
<reference evidence="2" key="1">
    <citation type="submission" date="2018-11" db="EMBL/GenBank/DDBJ databases">
        <authorList>
            <consortium name="Pathogen Informatics"/>
        </authorList>
    </citation>
    <scope>NUCLEOTIDE SEQUENCE</scope>
</reference>
<name>A0A448XJL9_9PLAT</name>
<protein>
    <recommendedName>
        <fullName evidence="4">Fibronectin type-III domain-containing protein</fullName>
    </recommendedName>
</protein>
<evidence type="ECO:0008006" key="4">
    <source>
        <dbReference type="Google" id="ProtNLM"/>
    </source>
</evidence>
<dbReference type="EMBL" id="CAAALY010257218">
    <property type="protein sequence ID" value="VEL38216.1"/>
    <property type="molecule type" value="Genomic_DNA"/>
</dbReference>
<evidence type="ECO:0000256" key="1">
    <source>
        <dbReference type="SAM" id="MobiDB-lite"/>
    </source>
</evidence>
<comment type="caution">
    <text evidence="2">The sequence shown here is derived from an EMBL/GenBank/DDBJ whole genome shotgun (WGS) entry which is preliminary data.</text>
</comment>
<organism evidence="2 3">
    <name type="scientific">Protopolystoma xenopodis</name>
    <dbReference type="NCBI Taxonomy" id="117903"/>
    <lineage>
        <taxon>Eukaryota</taxon>
        <taxon>Metazoa</taxon>
        <taxon>Spiralia</taxon>
        <taxon>Lophotrochozoa</taxon>
        <taxon>Platyhelminthes</taxon>
        <taxon>Monogenea</taxon>
        <taxon>Polyopisthocotylea</taxon>
        <taxon>Polystomatidea</taxon>
        <taxon>Polystomatidae</taxon>
        <taxon>Protopolystoma</taxon>
    </lineage>
</organism>
<dbReference type="AlphaFoldDB" id="A0A448XJL9"/>
<feature type="region of interest" description="Disordered" evidence="1">
    <location>
        <begin position="1"/>
        <end position="20"/>
    </location>
</feature>
<evidence type="ECO:0000313" key="2">
    <source>
        <dbReference type="EMBL" id="VEL38216.1"/>
    </source>
</evidence>
<keyword evidence="3" id="KW-1185">Reference proteome</keyword>